<dbReference type="AlphaFoldDB" id="A0A061HZY6"/>
<dbReference type="EMBL" id="KE676306">
    <property type="protein sequence ID" value="ERE74011.1"/>
    <property type="molecule type" value="Genomic_DNA"/>
</dbReference>
<evidence type="ECO:0000313" key="2">
    <source>
        <dbReference type="Proteomes" id="UP000030759"/>
    </source>
</evidence>
<reference evidence="2" key="1">
    <citation type="journal article" date="2013" name="Nat. Biotechnol.">
        <title>Chinese hamster genome sequenced from sorted chromosomes.</title>
        <authorList>
            <person name="Brinkrolf K."/>
            <person name="Rupp O."/>
            <person name="Laux H."/>
            <person name="Kollin F."/>
            <person name="Ernst W."/>
            <person name="Linke B."/>
            <person name="Kofler R."/>
            <person name="Romand S."/>
            <person name="Hesse F."/>
            <person name="Budach W.E."/>
            <person name="Galosy S."/>
            <person name="Muller D."/>
            <person name="Noll T."/>
            <person name="Wienberg J."/>
            <person name="Jostock T."/>
            <person name="Leonard M."/>
            <person name="Grillari J."/>
            <person name="Tauch A."/>
            <person name="Goesmann A."/>
            <person name="Helk B."/>
            <person name="Mott J.E."/>
            <person name="Puhler A."/>
            <person name="Borth N."/>
        </authorList>
    </citation>
    <scope>NUCLEOTIDE SEQUENCE [LARGE SCALE GENOMIC DNA]</scope>
    <source>
        <strain evidence="2">17A/GY</strain>
    </source>
</reference>
<dbReference type="Proteomes" id="UP000030759">
    <property type="component" value="Unassembled WGS sequence"/>
</dbReference>
<accession>A0A061HZY6</accession>
<gene>
    <name evidence="1" type="ORF">H671_5g13765</name>
</gene>
<protein>
    <submittedName>
        <fullName evidence="1">Vomeronasal type-2 receptor</fullName>
    </submittedName>
</protein>
<organism evidence="1 2">
    <name type="scientific">Cricetulus griseus</name>
    <name type="common">Chinese hamster</name>
    <name type="synonym">Cricetulus barabensis griseus</name>
    <dbReference type="NCBI Taxonomy" id="10029"/>
    <lineage>
        <taxon>Eukaryota</taxon>
        <taxon>Metazoa</taxon>
        <taxon>Chordata</taxon>
        <taxon>Craniata</taxon>
        <taxon>Vertebrata</taxon>
        <taxon>Euteleostomi</taxon>
        <taxon>Mammalia</taxon>
        <taxon>Eutheria</taxon>
        <taxon>Euarchontoglires</taxon>
        <taxon>Glires</taxon>
        <taxon>Rodentia</taxon>
        <taxon>Myomorpha</taxon>
        <taxon>Muroidea</taxon>
        <taxon>Cricetidae</taxon>
        <taxon>Cricetinae</taxon>
        <taxon>Cricetulus</taxon>
    </lineage>
</organism>
<proteinExistence type="predicted"/>
<keyword evidence="1" id="KW-0675">Receptor</keyword>
<name>A0A061HZY6_CRIGR</name>
<evidence type="ECO:0000313" key="1">
    <source>
        <dbReference type="EMBL" id="ERE74011.1"/>
    </source>
</evidence>
<sequence length="170" mass="19898">MKLKSKEIKDLNIKPDTWNLIEDQFDRSQLLLENQHNEKVDGDLRTDCGFILFTTPNPTEEGFYNMLIDFRFRLTKLEEASQFQEVPFIDCRPQCCASGVMFRNCSPVPICSRVIPTFSSRRFSVAGFMERSLIHLQLSFVHIINVFVLSNYDICMMVSQFHFDLHFPDD</sequence>